<evidence type="ECO:0000313" key="4">
    <source>
        <dbReference type="Proteomes" id="UP000634136"/>
    </source>
</evidence>
<feature type="region of interest" description="Disordered" evidence="1">
    <location>
        <begin position="489"/>
        <end position="517"/>
    </location>
</feature>
<dbReference type="AlphaFoldDB" id="A0A834T3I5"/>
<gene>
    <name evidence="3" type="ORF">G2W53_028585</name>
</gene>
<keyword evidence="4" id="KW-1185">Reference proteome</keyword>
<sequence>MVSESYKISIGTEEEQSSNNKELRGQKNAFQELYEWKDPYYIHPSDSTGVHLVTNLLNEITTLWSDADSLVVGWITNAMTKELAEAYIFTPTAKELWKDLKEKYEDADRPQIFNLRKKMNVIEQGNDSLATYSNNLKKILDQIACLRPPPKYSCYKCGAFKEIEEERSDDTVMTFLMGLNESYENVVSNLLMMEPFPAYNRAYSIVSRIEKQKKINMSNTNTNVEASALVAKYLDMQKNLNSGHTEEACFKKHGYPEWFKDYKEKRKATTYANAVNTSSVREAEGKGKKEELDLNSITEFIKKEMQKYGDKESKEPVAETPVNTRYFADFAGMTHDTMTKNNESGACWIIDSGASSHICGDKRLLIDLKVKSGKNTVTLPDGNVKIVKMIGKLSNATGMHVVFDKSSCMVHDLLSDNKDVNWHARLGHPSFESLKHLPFDVSVVETKQYNVNIKESITNANQNVTGFDGQEPHFDPCTSSSLEVVPEVSGARAESLIPQLSDSQDTGIDPPVLKRNS</sequence>
<dbReference type="Proteomes" id="UP000634136">
    <property type="component" value="Unassembled WGS sequence"/>
</dbReference>
<evidence type="ECO:0000313" key="3">
    <source>
        <dbReference type="EMBL" id="KAF7814616.1"/>
    </source>
</evidence>
<dbReference type="PANTHER" id="PTHR34222:SF99">
    <property type="entry name" value="PROTEIN, PUTATIVE-RELATED"/>
    <property type="match status" value="1"/>
</dbReference>
<feature type="domain" description="Retrovirus-related Pol polyprotein from transposon TNT 1-94-like beta-barrel" evidence="2">
    <location>
        <begin position="348"/>
        <end position="394"/>
    </location>
</feature>
<evidence type="ECO:0000259" key="2">
    <source>
        <dbReference type="Pfam" id="PF22936"/>
    </source>
</evidence>
<protein>
    <recommendedName>
        <fullName evidence="2">Retrovirus-related Pol polyprotein from transposon TNT 1-94-like beta-barrel domain-containing protein</fullName>
    </recommendedName>
</protein>
<dbReference type="PANTHER" id="PTHR34222">
    <property type="entry name" value="GAG_PRE-INTEGRS DOMAIN-CONTAINING PROTEIN"/>
    <property type="match status" value="1"/>
</dbReference>
<name>A0A834T3I5_9FABA</name>
<dbReference type="OrthoDB" id="1432069at2759"/>
<evidence type="ECO:0000256" key="1">
    <source>
        <dbReference type="SAM" id="MobiDB-lite"/>
    </source>
</evidence>
<accession>A0A834T3I5</accession>
<dbReference type="Pfam" id="PF22936">
    <property type="entry name" value="Pol_BBD"/>
    <property type="match status" value="1"/>
</dbReference>
<dbReference type="EMBL" id="JAAIUW010000009">
    <property type="protein sequence ID" value="KAF7814616.1"/>
    <property type="molecule type" value="Genomic_DNA"/>
</dbReference>
<organism evidence="3 4">
    <name type="scientific">Senna tora</name>
    <dbReference type="NCBI Taxonomy" id="362788"/>
    <lineage>
        <taxon>Eukaryota</taxon>
        <taxon>Viridiplantae</taxon>
        <taxon>Streptophyta</taxon>
        <taxon>Embryophyta</taxon>
        <taxon>Tracheophyta</taxon>
        <taxon>Spermatophyta</taxon>
        <taxon>Magnoliopsida</taxon>
        <taxon>eudicotyledons</taxon>
        <taxon>Gunneridae</taxon>
        <taxon>Pentapetalae</taxon>
        <taxon>rosids</taxon>
        <taxon>fabids</taxon>
        <taxon>Fabales</taxon>
        <taxon>Fabaceae</taxon>
        <taxon>Caesalpinioideae</taxon>
        <taxon>Cassia clade</taxon>
        <taxon>Senna</taxon>
    </lineage>
</organism>
<dbReference type="InterPro" id="IPR054722">
    <property type="entry name" value="PolX-like_BBD"/>
</dbReference>
<reference evidence="3" key="1">
    <citation type="submission" date="2020-09" db="EMBL/GenBank/DDBJ databases">
        <title>Genome-Enabled Discovery of Anthraquinone Biosynthesis in Senna tora.</title>
        <authorList>
            <person name="Kang S.-H."/>
            <person name="Pandey R.P."/>
            <person name="Lee C.-M."/>
            <person name="Sim J.-S."/>
            <person name="Jeong J.-T."/>
            <person name="Choi B.-S."/>
            <person name="Jung M."/>
            <person name="Ginzburg D."/>
            <person name="Zhao K."/>
            <person name="Won S.Y."/>
            <person name="Oh T.-J."/>
            <person name="Yu Y."/>
            <person name="Kim N.-H."/>
            <person name="Lee O.R."/>
            <person name="Lee T.-H."/>
            <person name="Bashyal P."/>
            <person name="Kim T.-S."/>
            <person name="Lee W.-H."/>
            <person name="Kawkins C."/>
            <person name="Kim C.-K."/>
            <person name="Kim J.S."/>
            <person name="Ahn B.O."/>
            <person name="Rhee S.Y."/>
            <person name="Sohng J.K."/>
        </authorList>
    </citation>
    <scope>NUCLEOTIDE SEQUENCE</scope>
    <source>
        <tissue evidence="3">Leaf</tissue>
    </source>
</reference>
<proteinExistence type="predicted"/>
<feature type="region of interest" description="Disordered" evidence="1">
    <location>
        <begin position="1"/>
        <end position="24"/>
    </location>
</feature>
<comment type="caution">
    <text evidence="3">The sequence shown here is derived from an EMBL/GenBank/DDBJ whole genome shotgun (WGS) entry which is preliminary data.</text>
</comment>